<evidence type="ECO:0000313" key="10">
    <source>
        <dbReference type="Proteomes" id="UP000236291"/>
    </source>
</evidence>
<dbReference type="Gene3D" id="3.30.40.10">
    <property type="entry name" value="Zinc/RING finger domain, C3HC4 (zinc finger)"/>
    <property type="match status" value="1"/>
</dbReference>
<evidence type="ECO:0000259" key="7">
    <source>
        <dbReference type="PROSITE" id="PS50053"/>
    </source>
</evidence>
<evidence type="ECO:0000256" key="3">
    <source>
        <dbReference type="ARBA" id="ARBA00022833"/>
    </source>
</evidence>
<dbReference type="UniPathway" id="UPA00143"/>
<dbReference type="GO" id="GO:0008270">
    <property type="term" value="F:zinc ion binding"/>
    <property type="evidence" value="ECO:0007669"/>
    <property type="project" value="UniProtKB-KW"/>
</dbReference>
<feature type="domain" description="SIAH-type" evidence="8">
    <location>
        <begin position="255"/>
        <end position="312"/>
    </location>
</feature>
<dbReference type="FunFam" id="3.10.20.90:FF:000205">
    <property type="entry name" value="2'-5'-oligoadenylate synthase-like protein 2"/>
    <property type="match status" value="1"/>
</dbReference>
<reference evidence="9 10" key="2">
    <citation type="journal article" date="2017" name="Front. Plant Sci.">
        <title>Gene Classification and Mining of Molecular Markers Useful in Red Clover (Trifolium pratense) Breeding.</title>
        <authorList>
            <person name="Istvanek J."/>
            <person name="Dluhosova J."/>
            <person name="Dluhos P."/>
            <person name="Patkova L."/>
            <person name="Nedelnik J."/>
            <person name="Repkova J."/>
        </authorList>
    </citation>
    <scope>NUCLEOTIDE SEQUENCE [LARGE SCALE GENOMIC DNA]</scope>
    <source>
        <strain evidence="10">cv. Tatra</strain>
        <tissue evidence="9">Young leaves</tissue>
    </source>
</reference>
<feature type="compositionally biased region" description="Basic and acidic residues" evidence="6">
    <location>
        <begin position="1"/>
        <end position="13"/>
    </location>
</feature>
<evidence type="ECO:0000259" key="8">
    <source>
        <dbReference type="PROSITE" id="PS51081"/>
    </source>
</evidence>
<dbReference type="GO" id="GO:0016567">
    <property type="term" value="P:protein ubiquitination"/>
    <property type="evidence" value="ECO:0007669"/>
    <property type="project" value="UniProtKB-UniPathway"/>
</dbReference>
<dbReference type="InterPro" id="IPR019956">
    <property type="entry name" value="Ubiquitin_dom"/>
</dbReference>
<sequence length="503" mass="56735">MEASGDDRKRGDGDAGTDGEGRFWAAEMREEGRRVYYREDEEGRGTLYLFKTTAPKSRVHLIHFPIPCFKSHSRLFSATTMMISLYDGKEDAYWWVLCTEKIFKEQGTPEAMKLWKAVTALRGPALQWWLWRSLRQPPTTWNDFTTVFIWRFKPEWRDILPVDDDEEEEPKLDLSMLSVSNGSNNNNSSVSVLISDPQVFDCYNCSQTLTVPLFQCDNSHIVCSTCCPKLMNKCGKCSLGISSKRCKAIENILQSMGMPCPNEIHGCKESISYLGNRKHEECIHEPCCCPVLGCNFVASSEVLSTHFSHKHDGSQIEFSYGHSFIVSLKSNDETIVLQEENDGKLFILNNSTMLLGNAVNICHIGPNSSESEYNYDILARSQTCKLKLHSSAKNVQRVTLATVSSEFLVIPSGSCEPLKLEICITPLMQIYVKTLTGTIIPVRVKSSDTIVDVKKKILDKGGYEVHDQRLIFAGKQLEDTRTVANYNIQDKSTIDLVIRLTGD</sequence>
<dbReference type="AlphaFoldDB" id="A0A2K3NS97"/>
<dbReference type="PANTHER" id="PTHR46632">
    <property type="entry name" value="E3 UBIQUITIN-PROTEIN LIGASE SINA-LIKE 4"/>
    <property type="match status" value="1"/>
</dbReference>
<proteinExistence type="predicted"/>
<dbReference type="SUPFAM" id="SSF49599">
    <property type="entry name" value="TRAF domain-like"/>
    <property type="match status" value="1"/>
</dbReference>
<dbReference type="SUPFAM" id="SSF54236">
    <property type="entry name" value="Ubiquitin-like"/>
    <property type="match status" value="1"/>
</dbReference>
<dbReference type="PROSITE" id="PS51081">
    <property type="entry name" value="ZF_SIAH"/>
    <property type="match status" value="1"/>
</dbReference>
<dbReference type="InterPro" id="IPR013010">
    <property type="entry name" value="Znf_SIAH"/>
</dbReference>
<keyword evidence="2 5" id="KW-0863">Zinc-finger</keyword>
<dbReference type="STRING" id="57577.A0A2K3NS97"/>
<evidence type="ECO:0000256" key="5">
    <source>
        <dbReference type="PROSITE-ProRule" id="PRU00455"/>
    </source>
</evidence>
<dbReference type="InterPro" id="IPR029071">
    <property type="entry name" value="Ubiquitin-like_domsf"/>
</dbReference>
<feature type="region of interest" description="Disordered" evidence="6">
    <location>
        <begin position="1"/>
        <end position="22"/>
    </location>
</feature>
<dbReference type="SMART" id="SM00213">
    <property type="entry name" value="UBQ"/>
    <property type="match status" value="1"/>
</dbReference>
<dbReference type="ExpressionAtlas" id="A0A2K3NS97">
    <property type="expression patterns" value="baseline"/>
</dbReference>
<protein>
    <submittedName>
        <fullName evidence="9">Ubiquitin</fullName>
    </submittedName>
</protein>
<dbReference type="InterPro" id="IPR044286">
    <property type="entry name" value="SINL_plant"/>
</dbReference>
<dbReference type="Pfam" id="PF00240">
    <property type="entry name" value="ubiquitin"/>
    <property type="match status" value="1"/>
</dbReference>
<dbReference type="InterPro" id="IPR013083">
    <property type="entry name" value="Znf_RING/FYVE/PHD"/>
</dbReference>
<keyword evidence="3" id="KW-0862">Zinc</keyword>
<accession>A0A2K3NS97</accession>
<evidence type="ECO:0000256" key="2">
    <source>
        <dbReference type="ARBA" id="ARBA00022771"/>
    </source>
</evidence>
<comment type="function">
    <text evidence="4">E3 ubiquitin-protein ligase that mediates ubiquitination and subsequent proteasomal degradation of target proteins. E3 ubiquitin ligases accept ubiquitin from an E2 ubiquitin-conjugating enzyme in the form of a thioester and then directly transfers the ubiquitin to targeted substrates. It probably triggers the ubiquitin-mediated degradation of different substrates.</text>
</comment>
<dbReference type="SMR" id="A0A2K3NS97"/>
<dbReference type="Proteomes" id="UP000236291">
    <property type="component" value="Unassembled WGS sequence"/>
</dbReference>
<evidence type="ECO:0000256" key="1">
    <source>
        <dbReference type="ARBA" id="ARBA00022723"/>
    </source>
</evidence>
<feature type="domain" description="Ubiquitin-like" evidence="7">
    <location>
        <begin position="428"/>
        <end position="503"/>
    </location>
</feature>
<evidence type="ECO:0000256" key="4">
    <source>
        <dbReference type="ARBA" id="ARBA00024004"/>
    </source>
</evidence>
<comment type="caution">
    <text evidence="9">The sequence shown here is derived from an EMBL/GenBank/DDBJ whole genome shotgun (WGS) entry which is preliminary data.</text>
</comment>
<name>A0A2K3NS97_TRIPR</name>
<reference evidence="9 10" key="1">
    <citation type="journal article" date="2014" name="Am. J. Bot.">
        <title>Genome assembly and annotation for red clover (Trifolium pratense; Fabaceae).</title>
        <authorList>
            <person name="Istvanek J."/>
            <person name="Jaros M."/>
            <person name="Krenek A."/>
            <person name="Repkova J."/>
        </authorList>
    </citation>
    <scope>NUCLEOTIDE SEQUENCE [LARGE SCALE GENOMIC DNA]</scope>
    <source>
        <strain evidence="10">cv. Tatra</strain>
        <tissue evidence="9">Young leaves</tissue>
    </source>
</reference>
<gene>
    <name evidence="9" type="primary">ubiquitin</name>
    <name evidence="9" type="ORF">L195_g002367</name>
</gene>
<dbReference type="PANTHER" id="PTHR46632:SF32">
    <property type="entry name" value="SIAH-TYPE DOMAIN-CONTAINING PROTEIN"/>
    <property type="match status" value="1"/>
</dbReference>
<keyword evidence="1" id="KW-0479">Metal-binding</keyword>
<organism evidence="9 10">
    <name type="scientific">Trifolium pratense</name>
    <name type="common">Red clover</name>
    <dbReference type="NCBI Taxonomy" id="57577"/>
    <lineage>
        <taxon>Eukaryota</taxon>
        <taxon>Viridiplantae</taxon>
        <taxon>Streptophyta</taxon>
        <taxon>Embryophyta</taxon>
        <taxon>Tracheophyta</taxon>
        <taxon>Spermatophyta</taxon>
        <taxon>Magnoliopsida</taxon>
        <taxon>eudicotyledons</taxon>
        <taxon>Gunneridae</taxon>
        <taxon>Pentapetalae</taxon>
        <taxon>rosids</taxon>
        <taxon>fabids</taxon>
        <taxon>Fabales</taxon>
        <taxon>Fabaceae</taxon>
        <taxon>Papilionoideae</taxon>
        <taxon>50 kb inversion clade</taxon>
        <taxon>NPAAA clade</taxon>
        <taxon>Hologalegina</taxon>
        <taxon>IRL clade</taxon>
        <taxon>Trifolieae</taxon>
        <taxon>Trifolium</taxon>
    </lineage>
</organism>
<dbReference type="PROSITE" id="PS50053">
    <property type="entry name" value="UBIQUITIN_2"/>
    <property type="match status" value="1"/>
</dbReference>
<dbReference type="PRINTS" id="PR00348">
    <property type="entry name" value="UBIQUITIN"/>
</dbReference>
<dbReference type="InterPro" id="IPR000626">
    <property type="entry name" value="Ubiquitin-like_dom"/>
</dbReference>
<dbReference type="Gene3D" id="3.10.20.90">
    <property type="entry name" value="Phosphatidylinositol 3-kinase Catalytic Subunit, Chain A, domain 1"/>
    <property type="match status" value="1"/>
</dbReference>
<evidence type="ECO:0000313" key="9">
    <source>
        <dbReference type="EMBL" id="PNY05908.1"/>
    </source>
</evidence>
<dbReference type="EMBL" id="ASHM01001037">
    <property type="protein sequence ID" value="PNY05908.1"/>
    <property type="molecule type" value="Genomic_DNA"/>
</dbReference>
<evidence type="ECO:0000256" key="6">
    <source>
        <dbReference type="SAM" id="MobiDB-lite"/>
    </source>
</evidence>